<dbReference type="OrthoDB" id="3498663at2759"/>
<feature type="region of interest" description="Disordered" evidence="1">
    <location>
        <begin position="291"/>
        <end position="314"/>
    </location>
</feature>
<evidence type="ECO:0000256" key="1">
    <source>
        <dbReference type="SAM" id="MobiDB-lite"/>
    </source>
</evidence>
<dbReference type="EMBL" id="CP063405">
    <property type="protein sequence ID" value="QSZ29520.1"/>
    <property type="molecule type" value="Genomic_DNA"/>
</dbReference>
<dbReference type="Proteomes" id="UP000672032">
    <property type="component" value="Chromosome 1"/>
</dbReference>
<protein>
    <submittedName>
        <fullName evidence="2">Uncharacterized protein</fullName>
    </submittedName>
</protein>
<organism evidence="2 3">
    <name type="scientific">Monilinia vaccinii-corymbosi</name>
    <dbReference type="NCBI Taxonomy" id="61207"/>
    <lineage>
        <taxon>Eukaryota</taxon>
        <taxon>Fungi</taxon>
        <taxon>Dikarya</taxon>
        <taxon>Ascomycota</taxon>
        <taxon>Pezizomycotina</taxon>
        <taxon>Leotiomycetes</taxon>
        <taxon>Helotiales</taxon>
        <taxon>Sclerotiniaceae</taxon>
        <taxon>Monilinia</taxon>
    </lineage>
</organism>
<keyword evidence="3" id="KW-1185">Reference proteome</keyword>
<reference evidence="2" key="1">
    <citation type="submission" date="2020-10" db="EMBL/GenBank/DDBJ databases">
        <title>Genome Sequence of Monilinia vaccinii-corymbosi Sheds Light on Mummy Berry Disease Infection of Blueberry and Mating Type.</title>
        <authorList>
            <person name="Yow A.G."/>
            <person name="Zhang Y."/>
            <person name="Bansal K."/>
            <person name="Eacker S.M."/>
            <person name="Sullivan S."/>
            <person name="Liachko I."/>
            <person name="Cubeta M.A."/>
            <person name="Rollins J.A."/>
            <person name="Ashrafi H."/>
        </authorList>
    </citation>
    <scope>NUCLEOTIDE SEQUENCE</scope>
    <source>
        <strain evidence="2">RL-1</strain>
    </source>
</reference>
<evidence type="ECO:0000313" key="2">
    <source>
        <dbReference type="EMBL" id="QSZ29520.1"/>
    </source>
</evidence>
<dbReference type="AlphaFoldDB" id="A0A8A3NZG6"/>
<evidence type="ECO:0000313" key="3">
    <source>
        <dbReference type="Proteomes" id="UP000672032"/>
    </source>
</evidence>
<sequence length="331" mass="37406">MAPPPFEAVVREFEATAPAGNDLLTQSHGYQHHPAYNLRRSNFNQSRASLSNSRHPFDQTAKSRGAIIPFVSSPAMPRRFPAALSNKRMMEHTSRRVSAASDSAHLKVHTRTKSNISNAQRREDTVEGTREVTIRKDTIFRALLGGGDGSPESAQRALGVDYQAVVHVNRKEIPCPGKFGDLCESFLREIQTYQSAMAEFDNTEDALACSTIFEARPYRIYLGSYLLPIMLHVDAKARNKVLDEHDAFLEEWVRSIKDIRNATSLSDMSNEHGRRRDQRLMDLDELLKEEAAKANQKRKSQVDEDEEKLTGRMEKRPCLSIETIAISELDH</sequence>
<name>A0A8A3NZG6_9HELO</name>
<proteinExistence type="predicted"/>
<accession>A0A8A3NZG6</accession>
<gene>
    <name evidence="2" type="ORF">DSL72_004034</name>
</gene>